<evidence type="ECO:0008006" key="11">
    <source>
        <dbReference type="Google" id="ProtNLM"/>
    </source>
</evidence>
<dbReference type="InterPro" id="IPR029256">
    <property type="entry name" value="Heliccase-ass-bd"/>
</dbReference>
<comment type="subcellular location">
    <subcellularLocation>
        <location evidence="1">Nucleus</location>
    </subcellularLocation>
</comment>
<dbReference type="InterPro" id="IPR001650">
    <property type="entry name" value="Helicase_C-like"/>
</dbReference>
<dbReference type="SUPFAM" id="SSF52540">
    <property type="entry name" value="P-loop containing nucleoside triphosphate hydrolases"/>
    <property type="match status" value="2"/>
</dbReference>
<feature type="region of interest" description="Disordered" evidence="6">
    <location>
        <begin position="1"/>
        <end position="89"/>
    </location>
</feature>
<feature type="compositionally biased region" description="Basic and acidic residues" evidence="6">
    <location>
        <begin position="966"/>
        <end position="986"/>
    </location>
</feature>
<dbReference type="PANTHER" id="PTHR45629">
    <property type="entry name" value="SNF2/RAD54 FAMILY MEMBER"/>
    <property type="match status" value="1"/>
</dbReference>
<dbReference type="GO" id="GO:0016787">
    <property type="term" value="F:hydrolase activity"/>
    <property type="evidence" value="ECO:0007669"/>
    <property type="project" value="UniProtKB-KW"/>
</dbReference>
<evidence type="ECO:0000259" key="8">
    <source>
        <dbReference type="PROSITE" id="PS51194"/>
    </source>
</evidence>
<evidence type="ECO:0000256" key="4">
    <source>
        <dbReference type="ARBA" id="ARBA00022840"/>
    </source>
</evidence>
<proteinExistence type="predicted"/>
<sequence>MNDYDLDTESDPADFLDDLDNDPPLSKNPQPSKRVADRSGTTTASDDEDTSEKLKTTNVRTEKVKRRTSNTANRPAKHKRFNNTIIGKRVDRKRPDRIWRFDDEDVEDESKKKKQPLPEYLTDRKRKFIQAKRDLEENKDVTSVLCVPPDYKDLEFSDDEQLGSLEEKPQISVETSAPYKDIKLEESLGLIPAAIAQYLRPYQVEGAQFLHRNFVFQDGCILGDDMGLGKTIQVIAFLTAAFGKTGDERDEKRMRKIRQWRRRTGQKRWYPKALIICPSSLINNWMQELNKWGWWHIYKYHGTVDEKSSAINAARSDNLEIMITNYHTYRINADEINTIHWDCVIADECHQIKERKAAVTQAMNDINALCRIGLTGTAIQNKYEELWTLLNWCRPGEIGSLQDWEKTISTPLKLGQAHNASIRQIGHARKVAQMLVEKLLPQMFLRRMKTLIAHQLPKKTDKVVFCPLTDLQREAYEVFLGGSMVKMIRDGEQRCDCGSGKKRRVCHYKTDSRGRTPQELVFPAILWMQKLSNHLANWIPTKDEPADVRADKLEILEECLPDDYKKLVGRERLLNYMDPQMCGKWVVLKKLLEFWFHNGDKVLIFSYSLFLLNILKELFKKTAYNVCYLDGSMKLEDRAAMVDNFNHDPDQFVFLISTKAGGVGLNITTANKIVIFDPNWNPSFDLQAQDRAYRIGQTRDVEVFRLVSSGTIEEIVYARQIYKQQQANIGYEASTERRYFTGVMDDDKNKGELFGLKNLFSFQENTILQDIVNKTNIAEQKAGVMVVGMESQLDDDDAAGIDGDEDGSQALAQLTKIALGESDTKKPQPVKENPVAGILSKAGVSYTHDNSEVIGSSKIESRISKWAIRSGESLGDQPVFVGDESKQFNTRFNPPIDVRKRQFVTMANMFGFDDAKEFALVVEGWTRGQRERMLEQFYLALLQDQAEVERNIRNEEETAGMAKVESTVKDEPSEKASVKTDEEQKRGVIKHEVIELSDDEL</sequence>
<evidence type="ECO:0000256" key="6">
    <source>
        <dbReference type="SAM" id="MobiDB-lite"/>
    </source>
</evidence>
<dbReference type="InterPro" id="IPR000330">
    <property type="entry name" value="SNF2_N"/>
</dbReference>
<dbReference type="InterPro" id="IPR014001">
    <property type="entry name" value="Helicase_ATP-bd"/>
</dbReference>
<keyword evidence="10" id="KW-1185">Reference proteome</keyword>
<name>A0A4S2MVM4_9PEZI</name>
<feature type="compositionally biased region" description="Acidic residues" evidence="6">
    <location>
        <begin position="1"/>
        <end position="21"/>
    </location>
</feature>
<protein>
    <recommendedName>
        <fullName evidence="11">DNA excision repair protein</fullName>
    </recommendedName>
</protein>
<dbReference type="Gene3D" id="3.40.50.10810">
    <property type="entry name" value="Tandem AAA-ATPase domain"/>
    <property type="match status" value="1"/>
</dbReference>
<feature type="domain" description="Helicase ATP-binding" evidence="7">
    <location>
        <begin position="211"/>
        <end position="396"/>
    </location>
</feature>
<dbReference type="InterPro" id="IPR049730">
    <property type="entry name" value="SNF2/RAD54-like_C"/>
</dbReference>
<evidence type="ECO:0000256" key="2">
    <source>
        <dbReference type="ARBA" id="ARBA00022741"/>
    </source>
</evidence>
<dbReference type="STRING" id="341454.A0A4S2MVM4"/>
<evidence type="ECO:0000256" key="1">
    <source>
        <dbReference type="ARBA" id="ARBA00004123"/>
    </source>
</evidence>
<dbReference type="InterPro" id="IPR038718">
    <property type="entry name" value="SNF2-like_sf"/>
</dbReference>
<keyword evidence="4" id="KW-0067">ATP-binding</keyword>
<feature type="domain" description="Helicase C-terminal" evidence="8">
    <location>
        <begin position="587"/>
        <end position="741"/>
    </location>
</feature>
<dbReference type="GO" id="GO:0005524">
    <property type="term" value="F:ATP binding"/>
    <property type="evidence" value="ECO:0007669"/>
    <property type="project" value="InterPro"/>
</dbReference>
<organism evidence="9 10">
    <name type="scientific">Ascodesmis nigricans</name>
    <dbReference type="NCBI Taxonomy" id="341454"/>
    <lineage>
        <taxon>Eukaryota</taxon>
        <taxon>Fungi</taxon>
        <taxon>Dikarya</taxon>
        <taxon>Ascomycota</taxon>
        <taxon>Pezizomycotina</taxon>
        <taxon>Pezizomycetes</taxon>
        <taxon>Pezizales</taxon>
        <taxon>Ascodesmidaceae</taxon>
        <taxon>Ascodesmis</taxon>
    </lineage>
</organism>
<dbReference type="Pfam" id="PF00271">
    <property type="entry name" value="Helicase_C"/>
    <property type="match status" value="1"/>
</dbReference>
<dbReference type="CDD" id="cd18793">
    <property type="entry name" value="SF2_C_SNF"/>
    <property type="match status" value="1"/>
</dbReference>
<dbReference type="InterPro" id="IPR057931">
    <property type="entry name" value="RHH_ERCC6L2"/>
</dbReference>
<dbReference type="AlphaFoldDB" id="A0A4S2MVM4"/>
<dbReference type="PANTHER" id="PTHR45629:SF7">
    <property type="entry name" value="DNA EXCISION REPAIR PROTEIN ERCC-6-RELATED"/>
    <property type="match status" value="1"/>
</dbReference>
<dbReference type="FunFam" id="3.40.50.10810:FF:000019">
    <property type="entry name" value="DNA excision repair protein ERCC-6-like 2 isoform X1"/>
    <property type="match status" value="1"/>
</dbReference>
<dbReference type="OrthoDB" id="413460at2759"/>
<dbReference type="Pfam" id="PF14773">
    <property type="entry name" value="VIGSSK"/>
    <property type="match status" value="1"/>
</dbReference>
<gene>
    <name evidence="9" type="ORF">EX30DRAFT_331845</name>
</gene>
<reference evidence="9 10" key="1">
    <citation type="submission" date="2019-04" db="EMBL/GenBank/DDBJ databases">
        <title>Comparative genomics and transcriptomics to analyze fruiting body development in filamentous ascomycetes.</title>
        <authorList>
            <consortium name="DOE Joint Genome Institute"/>
            <person name="Lutkenhaus R."/>
            <person name="Traeger S."/>
            <person name="Breuer J."/>
            <person name="Kuo A."/>
            <person name="Lipzen A."/>
            <person name="Pangilinan J."/>
            <person name="Dilworth D."/>
            <person name="Sandor L."/>
            <person name="Poggeler S."/>
            <person name="Barry K."/>
            <person name="Grigoriev I.V."/>
            <person name="Nowrousian M."/>
        </authorList>
    </citation>
    <scope>NUCLEOTIDE SEQUENCE [LARGE SCALE GENOMIC DNA]</scope>
    <source>
        <strain evidence="9 10">CBS 389.68</strain>
    </source>
</reference>
<keyword evidence="5" id="KW-0539">Nucleus</keyword>
<feature type="region of interest" description="Disordered" evidence="6">
    <location>
        <begin position="955"/>
        <end position="986"/>
    </location>
</feature>
<evidence type="ECO:0000313" key="9">
    <source>
        <dbReference type="EMBL" id="TGZ80672.1"/>
    </source>
</evidence>
<dbReference type="Proteomes" id="UP000298138">
    <property type="component" value="Unassembled WGS sequence"/>
</dbReference>
<dbReference type="Pfam" id="PF00176">
    <property type="entry name" value="SNF2-rel_dom"/>
    <property type="match status" value="1"/>
</dbReference>
<dbReference type="Pfam" id="PF25806">
    <property type="entry name" value="RHH_ERCC6L2"/>
    <property type="match status" value="1"/>
</dbReference>
<dbReference type="InParanoid" id="A0A4S2MVM4"/>
<dbReference type="Gene3D" id="3.40.50.300">
    <property type="entry name" value="P-loop containing nucleotide triphosphate hydrolases"/>
    <property type="match status" value="1"/>
</dbReference>
<dbReference type="InterPro" id="IPR050496">
    <property type="entry name" value="SNF2_RAD54_helicase_repair"/>
</dbReference>
<evidence type="ECO:0000256" key="3">
    <source>
        <dbReference type="ARBA" id="ARBA00022801"/>
    </source>
</evidence>
<dbReference type="GO" id="GO:0005634">
    <property type="term" value="C:nucleus"/>
    <property type="evidence" value="ECO:0007669"/>
    <property type="project" value="UniProtKB-SubCell"/>
</dbReference>
<accession>A0A4S2MVM4</accession>
<evidence type="ECO:0000313" key="10">
    <source>
        <dbReference type="Proteomes" id="UP000298138"/>
    </source>
</evidence>
<dbReference type="SMART" id="SM00487">
    <property type="entry name" value="DEXDc"/>
    <property type="match status" value="1"/>
</dbReference>
<keyword evidence="2" id="KW-0547">Nucleotide-binding</keyword>
<dbReference type="EMBL" id="ML220123">
    <property type="protein sequence ID" value="TGZ80672.1"/>
    <property type="molecule type" value="Genomic_DNA"/>
</dbReference>
<dbReference type="InterPro" id="IPR027417">
    <property type="entry name" value="P-loop_NTPase"/>
</dbReference>
<dbReference type="PROSITE" id="PS51192">
    <property type="entry name" value="HELICASE_ATP_BIND_1"/>
    <property type="match status" value="1"/>
</dbReference>
<evidence type="ECO:0000256" key="5">
    <source>
        <dbReference type="ARBA" id="ARBA00023242"/>
    </source>
</evidence>
<evidence type="ECO:0000259" key="7">
    <source>
        <dbReference type="PROSITE" id="PS51192"/>
    </source>
</evidence>
<dbReference type="PROSITE" id="PS51194">
    <property type="entry name" value="HELICASE_CTER"/>
    <property type="match status" value="1"/>
</dbReference>
<keyword evidence="3" id="KW-0378">Hydrolase</keyword>
<dbReference type="SMART" id="SM00490">
    <property type="entry name" value="HELICc"/>
    <property type="match status" value="1"/>
</dbReference>